<dbReference type="InterPro" id="IPR040262">
    <property type="entry name" value="At4g38062-like"/>
</dbReference>
<name>A0AAV7HGG2_DENCH</name>
<dbReference type="AlphaFoldDB" id="A0AAV7HGG2"/>
<dbReference type="Proteomes" id="UP000775213">
    <property type="component" value="Unassembled WGS sequence"/>
</dbReference>
<evidence type="ECO:0000313" key="3">
    <source>
        <dbReference type="Proteomes" id="UP000775213"/>
    </source>
</evidence>
<feature type="coiled-coil region" evidence="1">
    <location>
        <begin position="46"/>
        <end position="132"/>
    </location>
</feature>
<reference evidence="2 3" key="1">
    <citation type="journal article" date="2021" name="Hortic Res">
        <title>Chromosome-scale assembly of the Dendrobium chrysotoxum genome enhances the understanding of orchid evolution.</title>
        <authorList>
            <person name="Zhang Y."/>
            <person name="Zhang G.Q."/>
            <person name="Zhang D."/>
            <person name="Liu X.D."/>
            <person name="Xu X.Y."/>
            <person name="Sun W.H."/>
            <person name="Yu X."/>
            <person name="Zhu X."/>
            <person name="Wang Z.W."/>
            <person name="Zhao X."/>
            <person name="Zhong W.Y."/>
            <person name="Chen H."/>
            <person name="Yin W.L."/>
            <person name="Huang T."/>
            <person name="Niu S.C."/>
            <person name="Liu Z.J."/>
        </authorList>
    </citation>
    <scope>NUCLEOTIDE SEQUENCE [LARGE SCALE GENOMIC DNA]</scope>
    <source>
        <strain evidence="2">Lindl</strain>
    </source>
</reference>
<comment type="caution">
    <text evidence="2">The sequence shown here is derived from an EMBL/GenBank/DDBJ whole genome shotgun (WGS) entry which is preliminary data.</text>
</comment>
<gene>
    <name evidence="2" type="ORF">IEQ34_004615</name>
</gene>
<evidence type="ECO:0000256" key="1">
    <source>
        <dbReference type="SAM" id="Coils"/>
    </source>
</evidence>
<keyword evidence="1" id="KW-0175">Coiled coil</keyword>
<proteinExistence type="predicted"/>
<dbReference type="PANTHER" id="PTHR45287">
    <property type="entry name" value="OS03G0691500 PROTEIN"/>
    <property type="match status" value="1"/>
</dbReference>
<dbReference type="PANTHER" id="PTHR45287:SF4">
    <property type="entry name" value="OS03G0691500 PROTEIN"/>
    <property type="match status" value="1"/>
</dbReference>
<protein>
    <submittedName>
        <fullName evidence="2">Uncharacterized protein</fullName>
    </submittedName>
</protein>
<evidence type="ECO:0000313" key="2">
    <source>
        <dbReference type="EMBL" id="KAH0467377.1"/>
    </source>
</evidence>
<sequence>MTKLTEELDECLLKLNSKDHEIIVLKEELECSQCMAIHTRIEKQTNERAEERVGFLTKQLENKNIALTKSLTEVSDERKKVDFLQSKVEQLEHVNGEYLSMQKEVASSKEMLAELSRNIDSVKEEAAQKELDLQDKLLSVLFALEKANSSISEKMAALNEVEFELEQQKNVVRQLKKVKCDLETKLKRCHTKNQDRKRCMEEAILEKMEMEKNPETRDLCLPFIDNHTGVLTSMPRISPGTNCYLL</sequence>
<keyword evidence="3" id="KW-1185">Reference proteome</keyword>
<organism evidence="2 3">
    <name type="scientific">Dendrobium chrysotoxum</name>
    <name type="common">Orchid</name>
    <dbReference type="NCBI Taxonomy" id="161865"/>
    <lineage>
        <taxon>Eukaryota</taxon>
        <taxon>Viridiplantae</taxon>
        <taxon>Streptophyta</taxon>
        <taxon>Embryophyta</taxon>
        <taxon>Tracheophyta</taxon>
        <taxon>Spermatophyta</taxon>
        <taxon>Magnoliopsida</taxon>
        <taxon>Liliopsida</taxon>
        <taxon>Asparagales</taxon>
        <taxon>Orchidaceae</taxon>
        <taxon>Epidendroideae</taxon>
        <taxon>Malaxideae</taxon>
        <taxon>Dendrobiinae</taxon>
        <taxon>Dendrobium</taxon>
    </lineage>
</organism>
<accession>A0AAV7HGG2</accession>
<dbReference type="EMBL" id="JAGFBR010000005">
    <property type="protein sequence ID" value="KAH0467377.1"/>
    <property type="molecule type" value="Genomic_DNA"/>
</dbReference>